<dbReference type="NCBIfam" id="NF038196">
    <property type="entry name" value="ferrodoxin_EFR1"/>
    <property type="match status" value="1"/>
</dbReference>
<protein>
    <submittedName>
        <fullName evidence="5">EFR1 family ferrodoxin</fullName>
    </submittedName>
</protein>
<dbReference type="PROSITE" id="PS51379">
    <property type="entry name" value="4FE4S_FER_2"/>
    <property type="match status" value="2"/>
</dbReference>
<dbReference type="InterPro" id="IPR017900">
    <property type="entry name" value="4Fe4S_Fe_S_CS"/>
</dbReference>
<reference evidence="5" key="2">
    <citation type="submission" date="2021-04" db="EMBL/GenBank/DDBJ databases">
        <authorList>
            <person name="Gilroy R."/>
        </authorList>
    </citation>
    <scope>NUCLEOTIDE SEQUENCE</scope>
    <source>
        <strain evidence="5">CHK192-9172</strain>
    </source>
</reference>
<dbReference type="PROSITE" id="PS00198">
    <property type="entry name" value="4FE4S_FER_1"/>
    <property type="match status" value="2"/>
</dbReference>
<dbReference type="InterPro" id="IPR047964">
    <property type="entry name" value="EFR1-like"/>
</dbReference>
<name>A0A9D2IF04_9FIRM</name>
<dbReference type="GO" id="GO:0051536">
    <property type="term" value="F:iron-sulfur cluster binding"/>
    <property type="evidence" value="ECO:0007669"/>
    <property type="project" value="UniProtKB-KW"/>
</dbReference>
<dbReference type="Gene3D" id="3.40.50.360">
    <property type="match status" value="1"/>
</dbReference>
<dbReference type="Gene3D" id="3.30.70.20">
    <property type="match status" value="1"/>
</dbReference>
<evidence type="ECO:0000256" key="3">
    <source>
        <dbReference type="ARBA" id="ARBA00023014"/>
    </source>
</evidence>
<keyword evidence="1" id="KW-0479">Metal-binding</keyword>
<dbReference type="Pfam" id="PF12724">
    <property type="entry name" value="Flavodoxin_5"/>
    <property type="match status" value="1"/>
</dbReference>
<evidence type="ECO:0000313" key="5">
    <source>
        <dbReference type="EMBL" id="HIZ06627.1"/>
    </source>
</evidence>
<feature type="domain" description="4Fe-4S ferredoxin-type" evidence="4">
    <location>
        <begin position="211"/>
        <end position="238"/>
    </location>
</feature>
<evidence type="ECO:0000313" key="6">
    <source>
        <dbReference type="Proteomes" id="UP000824024"/>
    </source>
</evidence>
<comment type="caution">
    <text evidence="5">The sequence shown here is derived from an EMBL/GenBank/DDBJ whole genome shotgun (WGS) entry which is preliminary data.</text>
</comment>
<dbReference type="SUPFAM" id="SSF52218">
    <property type="entry name" value="Flavoproteins"/>
    <property type="match status" value="1"/>
</dbReference>
<dbReference type="InterPro" id="IPR026816">
    <property type="entry name" value="Flavodoxin_dom"/>
</dbReference>
<dbReference type="InterPro" id="IPR017896">
    <property type="entry name" value="4Fe4S_Fe-S-bd"/>
</dbReference>
<feature type="domain" description="4Fe-4S ferredoxin-type" evidence="4">
    <location>
        <begin position="181"/>
        <end position="210"/>
    </location>
</feature>
<reference evidence="5" key="1">
    <citation type="journal article" date="2021" name="PeerJ">
        <title>Extensive microbial diversity within the chicken gut microbiome revealed by metagenomics and culture.</title>
        <authorList>
            <person name="Gilroy R."/>
            <person name="Ravi A."/>
            <person name="Getino M."/>
            <person name="Pursley I."/>
            <person name="Horton D.L."/>
            <person name="Alikhan N.F."/>
            <person name="Baker D."/>
            <person name="Gharbi K."/>
            <person name="Hall N."/>
            <person name="Watson M."/>
            <person name="Adriaenssens E.M."/>
            <person name="Foster-Nyarko E."/>
            <person name="Jarju S."/>
            <person name="Secka A."/>
            <person name="Antonio M."/>
            <person name="Oren A."/>
            <person name="Chaudhuri R.R."/>
            <person name="La Ragione R."/>
            <person name="Hildebrand F."/>
            <person name="Pallen M.J."/>
        </authorList>
    </citation>
    <scope>NUCLEOTIDE SEQUENCE</scope>
    <source>
        <strain evidence="5">CHK192-9172</strain>
    </source>
</reference>
<evidence type="ECO:0000256" key="2">
    <source>
        <dbReference type="ARBA" id="ARBA00023004"/>
    </source>
</evidence>
<accession>A0A9D2IF04</accession>
<proteinExistence type="predicted"/>
<sequence>MILYFTGTGNSRYVADYLSKLTDDELVCINDYLKENKKGETFTSNRPFVFVTPVYAWRIPRIVSMFIASNKFVGNQKAYFAVTCGDSIGNAEKYIRRLCDIKGFHHMGTAQIRMPENYLAMFNVPDESTCNKIIKNASYPIRKLADSINSEGTLAPVKASIAGIVESGIVNGLFYKFQIKTSGFHVTDKCTRCRKCEEVCPLNNISFLDNRPVWGNECTHCMACICRCPAEAIEYKKASLGRRRYTNNKEVTL</sequence>
<dbReference type="GO" id="GO:0046872">
    <property type="term" value="F:metal ion binding"/>
    <property type="evidence" value="ECO:0007669"/>
    <property type="project" value="UniProtKB-KW"/>
</dbReference>
<dbReference type="Pfam" id="PF00037">
    <property type="entry name" value="Fer4"/>
    <property type="match status" value="1"/>
</dbReference>
<keyword evidence="2" id="KW-0408">Iron</keyword>
<evidence type="ECO:0000256" key="1">
    <source>
        <dbReference type="ARBA" id="ARBA00022723"/>
    </source>
</evidence>
<dbReference type="SUPFAM" id="SSF54862">
    <property type="entry name" value="4Fe-4S ferredoxins"/>
    <property type="match status" value="1"/>
</dbReference>
<organism evidence="5 6">
    <name type="scientific">Candidatus Eubacterium avistercoris</name>
    <dbReference type="NCBI Taxonomy" id="2838567"/>
    <lineage>
        <taxon>Bacteria</taxon>
        <taxon>Bacillati</taxon>
        <taxon>Bacillota</taxon>
        <taxon>Clostridia</taxon>
        <taxon>Eubacteriales</taxon>
        <taxon>Eubacteriaceae</taxon>
        <taxon>Eubacterium</taxon>
    </lineage>
</organism>
<dbReference type="InterPro" id="IPR029039">
    <property type="entry name" value="Flavoprotein-like_sf"/>
</dbReference>
<dbReference type="AlphaFoldDB" id="A0A9D2IF04"/>
<evidence type="ECO:0000259" key="4">
    <source>
        <dbReference type="PROSITE" id="PS51379"/>
    </source>
</evidence>
<dbReference type="EMBL" id="DXCH01000044">
    <property type="protein sequence ID" value="HIZ06627.1"/>
    <property type="molecule type" value="Genomic_DNA"/>
</dbReference>
<dbReference type="Proteomes" id="UP000824024">
    <property type="component" value="Unassembled WGS sequence"/>
</dbReference>
<keyword evidence="3" id="KW-0411">Iron-sulfur</keyword>
<gene>
    <name evidence="5" type="ORF">IAA08_01685</name>
</gene>